<dbReference type="GO" id="GO:0003777">
    <property type="term" value="F:microtubule motor activity"/>
    <property type="evidence" value="ECO:0007669"/>
    <property type="project" value="InterPro"/>
</dbReference>
<feature type="binding site" evidence="1">
    <location>
        <begin position="19"/>
        <end position="26"/>
    </location>
    <ligand>
        <name>ATP</name>
        <dbReference type="ChEBI" id="CHEBI:30616"/>
    </ligand>
</feature>
<feature type="compositionally biased region" description="Basic residues" evidence="2">
    <location>
        <begin position="44"/>
        <end position="53"/>
    </location>
</feature>
<evidence type="ECO:0000313" key="5">
    <source>
        <dbReference type="Proteomes" id="UP000286045"/>
    </source>
</evidence>
<feature type="region of interest" description="Disordered" evidence="2">
    <location>
        <begin position="44"/>
        <end position="66"/>
    </location>
</feature>
<feature type="region of interest" description="Disordered" evidence="2">
    <location>
        <begin position="263"/>
        <end position="312"/>
    </location>
</feature>
<feature type="region of interest" description="Disordered" evidence="2">
    <location>
        <begin position="183"/>
        <end position="208"/>
    </location>
</feature>
<dbReference type="GO" id="GO:0016887">
    <property type="term" value="F:ATP hydrolysis activity"/>
    <property type="evidence" value="ECO:0007669"/>
    <property type="project" value="TreeGrafter"/>
</dbReference>
<dbReference type="PANTHER" id="PTHR24115:SF1004">
    <property type="entry name" value="KINESIN-LIKE PROTEIN KIF15"/>
    <property type="match status" value="1"/>
</dbReference>
<dbReference type="Proteomes" id="UP000286045">
    <property type="component" value="Unassembled WGS sequence"/>
</dbReference>
<dbReference type="InterPro" id="IPR036961">
    <property type="entry name" value="Kinesin_motor_dom_sf"/>
</dbReference>
<dbReference type="Pfam" id="PF00225">
    <property type="entry name" value="Kinesin"/>
    <property type="match status" value="2"/>
</dbReference>
<proteinExistence type="inferred from homology"/>
<protein>
    <recommendedName>
        <fullName evidence="3">Kinesin motor domain-containing protein</fullName>
    </recommendedName>
</protein>
<dbReference type="InterPro" id="IPR001752">
    <property type="entry name" value="Kinesin_motor_dom"/>
</dbReference>
<feature type="region of interest" description="Disordered" evidence="2">
    <location>
        <begin position="220"/>
        <end position="246"/>
    </location>
</feature>
<dbReference type="STRING" id="363999.A0A439CLJ9"/>
<reference evidence="4 5" key="1">
    <citation type="submission" date="2018-12" db="EMBL/GenBank/DDBJ databases">
        <title>Draft genome sequence of Xylaria grammica IHI A82.</title>
        <authorList>
            <person name="Buettner E."/>
            <person name="Kellner H."/>
        </authorList>
    </citation>
    <scope>NUCLEOTIDE SEQUENCE [LARGE SCALE GENOMIC DNA]</scope>
    <source>
        <strain evidence="4 5">IHI A82</strain>
    </source>
</reference>
<feature type="non-terminal residue" evidence="4">
    <location>
        <position position="1"/>
    </location>
</feature>
<dbReference type="Gene3D" id="3.40.850.10">
    <property type="entry name" value="Kinesin motor domain"/>
    <property type="match status" value="1"/>
</dbReference>
<feature type="domain" description="Kinesin motor" evidence="3">
    <location>
        <begin position="1"/>
        <end position="375"/>
    </location>
</feature>
<dbReference type="PROSITE" id="PS50067">
    <property type="entry name" value="KINESIN_MOTOR_2"/>
    <property type="match status" value="1"/>
</dbReference>
<dbReference type="InterPro" id="IPR027640">
    <property type="entry name" value="Kinesin-like_fam"/>
</dbReference>
<name>A0A439CLJ9_9PEZI</name>
<keyword evidence="5" id="KW-1185">Reference proteome</keyword>
<dbReference type="SMART" id="SM00129">
    <property type="entry name" value="KISc"/>
    <property type="match status" value="1"/>
</dbReference>
<comment type="caution">
    <text evidence="4">The sequence shown here is derived from an EMBL/GenBank/DDBJ whole genome shotgun (WGS) entry which is preliminary data.</text>
</comment>
<dbReference type="GO" id="GO:0005524">
    <property type="term" value="F:ATP binding"/>
    <property type="evidence" value="ECO:0007669"/>
    <property type="project" value="UniProtKB-UniRule"/>
</dbReference>
<dbReference type="GO" id="GO:0005874">
    <property type="term" value="C:microtubule"/>
    <property type="evidence" value="ECO:0007669"/>
    <property type="project" value="TreeGrafter"/>
</dbReference>
<evidence type="ECO:0000313" key="4">
    <source>
        <dbReference type="EMBL" id="RWA03036.1"/>
    </source>
</evidence>
<keyword evidence="1" id="KW-0505">Motor protein</keyword>
<dbReference type="GO" id="GO:0008017">
    <property type="term" value="F:microtubule binding"/>
    <property type="evidence" value="ECO:0007669"/>
    <property type="project" value="InterPro"/>
</dbReference>
<feature type="compositionally biased region" description="Low complexity" evidence="2">
    <location>
        <begin position="295"/>
        <end position="312"/>
    </location>
</feature>
<dbReference type="InterPro" id="IPR027417">
    <property type="entry name" value="P-loop_NTPase"/>
</dbReference>
<accession>A0A439CLJ9</accession>
<feature type="compositionally biased region" description="Basic and acidic residues" evidence="2">
    <location>
        <begin position="101"/>
        <end position="110"/>
    </location>
</feature>
<evidence type="ECO:0000256" key="1">
    <source>
        <dbReference type="PROSITE-ProRule" id="PRU00283"/>
    </source>
</evidence>
<dbReference type="PRINTS" id="PR00380">
    <property type="entry name" value="KINESINHEAVY"/>
</dbReference>
<dbReference type="GO" id="GO:0005871">
    <property type="term" value="C:kinesin complex"/>
    <property type="evidence" value="ECO:0007669"/>
    <property type="project" value="TreeGrafter"/>
</dbReference>
<keyword evidence="1" id="KW-0067">ATP-binding</keyword>
<gene>
    <name evidence="4" type="ORF">EKO27_g12069</name>
</gene>
<dbReference type="PANTHER" id="PTHR24115">
    <property type="entry name" value="KINESIN-RELATED"/>
    <property type="match status" value="1"/>
</dbReference>
<dbReference type="AlphaFoldDB" id="A0A439CLJ9"/>
<dbReference type="SUPFAM" id="SSF52540">
    <property type="entry name" value="P-loop containing nucleoside triphosphate hydrolases"/>
    <property type="match status" value="1"/>
</dbReference>
<organism evidence="4 5">
    <name type="scientific">Xylaria grammica</name>
    <dbReference type="NCBI Taxonomy" id="363999"/>
    <lineage>
        <taxon>Eukaryota</taxon>
        <taxon>Fungi</taxon>
        <taxon>Dikarya</taxon>
        <taxon>Ascomycota</taxon>
        <taxon>Pezizomycotina</taxon>
        <taxon>Sordariomycetes</taxon>
        <taxon>Xylariomycetidae</taxon>
        <taxon>Xylariales</taxon>
        <taxon>Xylariaceae</taxon>
        <taxon>Xylaria</taxon>
    </lineage>
</organism>
<feature type="region of interest" description="Disordered" evidence="2">
    <location>
        <begin position="89"/>
        <end position="110"/>
    </location>
</feature>
<keyword evidence="1" id="KW-0547">Nucleotide-binding</keyword>
<dbReference type="EMBL" id="RYZI01000988">
    <property type="protein sequence ID" value="RWA03036.1"/>
    <property type="molecule type" value="Genomic_DNA"/>
</dbReference>
<evidence type="ECO:0000259" key="3">
    <source>
        <dbReference type="PROSITE" id="PS50067"/>
    </source>
</evidence>
<comment type="similarity">
    <text evidence="1">Belongs to the TRAFAC class myosin-kinesin ATPase superfamily. Kinesin family.</text>
</comment>
<evidence type="ECO:0000256" key="2">
    <source>
        <dbReference type="SAM" id="MobiDB-lite"/>
    </source>
</evidence>
<sequence>DLLYMALDGAADVCILVYGPTGSGKSYTMGHVVEAAARKIFRHAGHHPHRYRGDRHGEEGEGEEEGARVTARYIECYQEALYDLFSAYTPGEEEGTGTDTAGRRDEARQRTEVTQAVTPVFRDAAALLRGLAEADRRRKTAATKLNARSSRSHAILTLYLDRHRDEHDDDGENAREARMAALSRDGSTRLKPGFRAGEEEGDLGGTMTGKSITLVDLAGSEPLNQHDDDDDKQQQHGESTAQARREETKKINLSLHELRNVIAQLSAPPPQPRPPRSRSLSSGDKEQQPNPNPSPGNNNPQTNTKKPKTPTTMAVAAKKEGKAFVPYNNSKLTRLLKYSLGFGARTLFLVCVSPLAAHAARTEASLEFAGCNENK</sequence>
<dbReference type="GO" id="GO:0007018">
    <property type="term" value="P:microtubule-based movement"/>
    <property type="evidence" value="ECO:0007669"/>
    <property type="project" value="InterPro"/>
</dbReference>